<name>A0ABY1XWL3_9HYPH</name>
<dbReference type="RefSeq" id="WP_130766479.1">
    <property type="nucleotide sequence ID" value="NZ_CP140873.1"/>
</dbReference>
<protein>
    <submittedName>
        <fullName evidence="2">Benzoate transporter BenE</fullName>
    </submittedName>
</protein>
<dbReference type="NCBIfam" id="TIGR00843">
    <property type="entry name" value="benE"/>
    <property type="match status" value="1"/>
</dbReference>
<organism evidence="2 3">
    <name type="scientific">Rhizobium beringeri</name>
    <dbReference type="NCBI Taxonomy" id="3019934"/>
    <lineage>
        <taxon>Bacteria</taxon>
        <taxon>Pseudomonadati</taxon>
        <taxon>Pseudomonadota</taxon>
        <taxon>Alphaproteobacteria</taxon>
        <taxon>Hyphomicrobiales</taxon>
        <taxon>Rhizobiaceae</taxon>
        <taxon>Rhizobium/Agrobacterium group</taxon>
        <taxon>Rhizobium</taxon>
    </lineage>
</organism>
<feature type="transmembrane region" description="Helical" evidence="1">
    <location>
        <begin position="127"/>
        <end position="148"/>
    </location>
</feature>
<evidence type="ECO:0000313" key="3">
    <source>
        <dbReference type="Proteomes" id="UP000291302"/>
    </source>
</evidence>
<accession>A0ABY1XWL3</accession>
<gene>
    <name evidence="2" type="primary">benE</name>
    <name evidence="2" type="ORF">ELH03_15355</name>
</gene>
<evidence type="ECO:0000313" key="2">
    <source>
        <dbReference type="EMBL" id="TBE72039.1"/>
    </source>
</evidence>
<keyword evidence="1" id="KW-1133">Transmembrane helix</keyword>
<feature type="transmembrane region" description="Helical" evidence="1">
    <location>
        <begin position="302"/>
        <end position="329"/>
    </location>
</feature>
<feature type="transmembrane region" description="Helical" evidence="1">
    <location>
        <begin position="336"/>
        <end position="356"/>
    </location>
</feature>
<feature type="transmembrane region" description="Helical" evidence="1">
    <location>
        <begin position="178"/>
        <end position="195"/>
    </location>
</feature>
<feature type="transmembrane region" description="Helical" evidence="1">
    <location>
        <begin position="154"/>
        <end position="171"/>
    </location>
</feature>
<sequence>MRHSRSSSPAMLKDFSVQALFMGLLTAFVGSASSFAVVLHGLQAVGATDLQAASGLMALSISMGVCAIVLSAVTRLPISIAWSTPGAALLASTGAIEGGFNAAVGAFLICAALIIVAGLFKPLGRAVAAIPAPLANAMLAGVLIGLCFAPVKAIGFNPLFGLPIVVAWIVVGAFKRLWAVPAALAAFVLVLAFGVDIPDGALGSLEQSLVPTVEIVRPVFNLAGLVSIALPLFIVTMASQNIPGIAVLKVNHYDPKPGPLFAVTGFFSLLSAPFGGHAVNLAAITAAMCAGQDAHADPKRRYWASLIAGVGYIILGLLAGAVTAFVALAPSILIEAVAGLALVGAFSSSAMSAFQAPDSREAAAITFLVTASGVSFGGISGAFWGLIAGGLMLALSRLVKIWKDRAQSDPGAFKRLRRQ</sequence>
<comment type="caution">
    <text evidence="2">The sequence shown here is derived from an EMBL/GenBank/DDBJ whole genome shotgun (WGS) entry which is preliminary data.</text>
</comment>
<proteinExistence type="predicted"/>
<dbReference type="InterPro" id="IPR004711">
    <property type="entry name" value="Benzoate_Transporter"/>
</dbReference>
<keyword evidence="3" id="KW-1185">Reference proteome</keyword>
<feature type="transmembrane region" description="Helical" evidence="1">
    <location>
        <begin position="52"/>
        <end position="73"/>
    </location>
</feature>
<dbReference type="Pfam" id="PF03594">
    <property type="entry name" value="BenE"/>
    <property type="match status" value="1"/>
</dbReference>
<keyword evidence="1" id="KW-0812">Transmembrane</keyword>
<feature type="transmembrane region" description="Helical" evidence="1">
    <location>
        <begin position="260"/>
        <end position="282"/>
    </location>
</feature>
<feature type="transmembrane region" description="Helical" evidence="1">
    <location>
        <begin position="102"/>
        <end position="120"/>
    </location>
</feature>
<dbReference type="Proteomes" id="UP000291302">
    <property type="component" value="Unassembled WGS sequence"/>
</dbReference>
<dbReference type="PANTHER" id="PTHR30199">
    <property type="entry name" value="MFS FAMILY TRANSPORTER, PREDICTED SUBSTRATE BENZOATE"/>
    <property type="match status" value="1"/>
</dbReference>
<evidence type="ECO:0000256" key="1">
    <source>
        <dbReference type="SAM" id="Phobius"/>
    </source>
</evidence>
<feature type="transmembrane region" description="Helical" evidence="1">
    <location>
        <begin position="215"/>
        <end position="239"/>
    </location>
</feature>
<dbReference type="EMBL" id="SILG01000001">
    <property type="protein sequence ID" value="TBE72039.1"/>
    <property type="molecule type" value="Genomic_DNA"/>
</dbReference>
<reference evidence="2 3" key="1">
    <citation type="submission" date="2019-02" db="EMBL/GenBank/DDBJ databases">
        <title>The genomic architecture of introgression among sibling species of bacteria.</title>
        <authorList>
            <person name="Cavassim M.I.A."/>
            <person name="Moeskjaer S."/>
            <person name="Moslemi C."/>
            <person name="Fields B."/>
            <person name="Bachmann A."/>
            <person name="Vilhjalmsson B."/>
            <person name="Schierup M.H."/>
            <person name="Young J.P.W."/>
            <person name="Andersen S.U."/>
        </authorList>
    </citation>
    <scope>NUCLEOTIDE SEQUENCE [LARGE SCALE GENOMIC DNA]</scope>
    <source>
        <strain evidence="2 3">SM51</strain>
    </source>
</reference>
<keyword evidence="1" id="KW-0472">Membrane</keyword>
<dbReference type="PANTHER" id="PTHR30199:SF0">
    <property type="entry name" value="INNER MEMBRANE PROTEIN YDCO"/>
    <property type="match status" value="1"/>
</dbReference>
<feature type="transmembrane region" description="Helical" evidence="1">
    <location>
        <begin position="362"/>
        <end position="395"/>
    </location>
</feature>